<dbReference type="EMBL" id="JBBPBK010000001">
    <property type="protein sequence ID" value="KAK9291802.1"/>
    <property type="molecule type" value="Genomic_DNA"/>
</dbReference>
<evidence type="ECO:0000313" key="3">
    <source>
        <dbReference type="Proteomes" id="UP001415857"/>
    </source>
</evidence>
<name>A0AAP0X6R9_LIQFO</name>
<dbReference type="AlphaFoldDB" id="A0AAP0X6R9"/>
<organism evidence="2 3">
    <name type="scientific">Liquidambar formosana</name>
    <name type="common">Formosan gum</name>
    <dbReference type="NCBI Taxonomy" id="63359"/>
    <lineage>
        <taxon>Eukaryota</taxon>
        <taxon>Viridiplantae</taxon>
        <taxon>Streptophyta</taxon>
        <taxon>Embryophyta</taxon>
        <taxon>Tracheophyta</taxon>
        <taxon>Spermatophyta</taxon>
        <taxon>Magnoliopsida</taxon>
        <taxon>eudicotyledons</taxon>
        <taxon>Gunneridae</taxon>
        <taxon>Pentapetalae</taxon>
        <taxon>Saxifragales</taxon>
        <taxon>Altingiaceae</taxon>
        <taxon>Liquidambar</taxon>
    </lineage>
</organism>
<reference evidence="2 3" key="1">
    <citation type="journal article" date="2024" name="Plant J.">
        <title>Genome sequences and population genomics reveal climatic adaptation and genomic divergence between two closely related sweetgum species.</title>
        <authorList>
            <person name="Xu W.Q."/>
            <person name="Ren C.Q."/>
            <person name="Zhang X.Y."/>
            <person name="Comes H.P."/>
            <person name="Liu X.H."/>
            <person name="Li Y.G."/>
            <person name="Kettle C.J."/>
            <person name="Jalonen R."/>
            <person name="Gaisberger H."/>
            <person name="Ma Y.Z."/>
            <person name="Qiu Y.X."/>
        </authorList>
    </citation>
    <scope>NUCLEOTIDE SEQUENCE [LARGE SCALE GENOMIC DNA]</scope>
    <source>
        <strain evidence="2">Hangzhou</strain>
    </source>
</reference>
<feature type="compositionally biased region" description="Basic and acidic residues" evidence="1">
    <location>
        <begin position="35"/>
        <end position="51"/>
    </location>
</feature>
<evidence type="ECO:0000256" key="1">
    <source>
        <dbReference type="SAM" id="MobiDB-lite"/>
    </source>
</evidence>
<protein>
    <submittedName>
        <fullName evidence="2">Uncharacterized protein</fullName>
    </submittedName>
</protein>
<evidence type="ECO:0000313" key="2">
    <source>
        <dbReference type="EMBL" id="KAK9291802.1"/>
    </source>
</evidence>
<keyword evidence="3" id="KW-1185">Reference proteome</keyword>
<accession>A0AAP0X6R9</accession>
<feature type="region of interest" description="Disordered" evidence="1">
    <location>
        <begin position="32"/>
        <end position="71"/>
    </location>
</feature>
<sequence length="71" mass="8003">MTSVSDAKSDLVAHRRWKWLMQMAALQPTLAVHGGESRRRQRGLDGGDRWIDGNGGRRFANPDLVTAKRED</sequence>
<proteinExistence type="predicted"/>
<gene>
    <name evidence="2" type="ORF">L1049_019752</name>
</gene>
<comment type="caution">
    <text evidence="2">The sequence shown here is derived from an EMBL/GenBank/DDBJ whole genome shotgun (WGS) entry which is preliminary data.</text>
</comment>
<dbReference type="Proteomes" id="UP001415857">
    <property type="component" value="Unassembled WGS sequence"/>
</dbReference>